<keyword evidence="2" id="KW-1185">Reference proteome</keyword>
<reference evidence="1 2" key="1">
    <citation type="submission" date="2018-11" db="EMBL/GenBank/DDBJ databases">
        <title>Chitinophaga lutea sp.nov., isolate from arsenic contaminated soil.</title>
        <authorList>
            <person name="Zong Y."/>
        </authorList>
    </citation>
    <scope>NUCLEOTIDE SEQUENCE [LARGE SCALE GENOMIC DNA]</scope>
    <source>
        <strain evidence="1 2">ZY74</strain>
    </source>
</reference>
<dbReference type="Proteomes" id="UP000278351">
    <property type="component" value="Unassembled WGS sequence"/>
</dbReference>
<organism evidence="1 2">
    <name type="scientific">Chitinophaga lutea</name>
    <dbReference type="NCBI Taxonomy" id="2488634"/>
    <lineage>
        <taxon>Bacteria</taxon>
        <taxon>Pseudomonadati</taxon>
        <taxon>Bacteroidota</taxon>
        <taxon>Chitinophagia</taxon>
        <taxon>Chitinophagales</taxon>
        <taxon>Chitinophagaceae</taxon>
        <taxon>Chitinophaga</taxon>
    </lineage>
</organism>
<evidence type="ECO:0000313" key="1">
    <source>
        <dbReference type="EMBL" id="RPE08883.1"/>
    </source>
</evidence>
<proteinExistence type="predicted"/>
<gene>
    <name evidence="1" type="ORF">EGT74_17840</name>
</gene>
<dbReference type="AlphaFoldDB" id="A0A3N4PJM3"/>
<sequence length="146" mass="15473">MASFVSTGCGSKDDPKPSATKISMKFTITVTGADANDNIYVQATAGNHDASQWGSPIWKLNGTALGNESAAKLDEQNFLGATKTYVIETVKPFDFGALNVDYLNFDGAPMTVSYKAEINGKVETSVENLVVNAGQSGEKGYSYKGN</sequence>
<protein>
    <submittedName>
        <fullName evidence="1">Uncharacterized protein</fullName>
    </submittedName>
</protein>
<evidence type="ECO:0000313" key="2">
    <source>
        <dbReference type="Proteomes" id="UP000278351"/>
    </source>
</evidence>
<dbReference type="EMBL" id="RPDH01000002">
    <property type="protein sequence ID" value="RPE08883.1"/>
    <property type="molecule type" value="Genomic_DNA"/>
</dbReference>
<name>A0A3N4PJM3_9BACT</name>
<comment type="caution">
    <text evidence="1">The sequence shown here is derived from an EMBL/GenBank/DDBJ whole genome shotgun (WGS) entry which is preliminary data.</text>
</comment>
<accession>A0A3N4PJM3</accession>